<evidence type="ECO:0000313" key="6">
    <source>
        <dbReference type="EMBL" id="NMI01507.1"/>
    </source>
</evidence>
<dbReference type="SUPFAM" id="SSF48179">
    <property type="entry name" value="6-phosphogluconate dehydrogenase C-terminal domain-like"/>
    <property type="match status" value="1"/>
</dbReference>
<comment type="similarity">
    <text evidence="1">Belongs to the HIBADH-related family.</text>
</comment>
<dbReference type="InterPro" id="IPR036291">
    <property type="entry name" value="NAD(P)-bd_dom_sf"/>
</dbReference>
<dbReference type="InterPro" id="IPR029154">
    <property type="entry name" value="HIBADH-like_NADP-bd"/>
</dbReference>
<keyword evidence="3" id="KW-0520">NAD</keyword>
<feature type="domain" description="3-hydroxyisobutyrate dehydrogenase-like NAD-binding" evidence="5">
    <location>
        <begin position="159"/>
        <end position="278"/>
    </location>
</feature>
<dbReference type="EMBL" id="JAAXLA010000087">
    <property type="protein sequence ID" value="NMI01507.1"/>
    <property type="molecule type" value="Genomic_DNA"/>
</dbReference>
<gene>
    <name evidence="6" type="ORF">HF526_30050</name>
</gene>
<evidence type="ECO:0000259" key="4">
    <source>
        <dbReference type="Pfam" id="PF03446"/>
    </source>
</evidence>
<dbReference type="PANTHER" id="PTHR43580">
    <property type="entry name" value="OXIDOREDUCTASE GLYR1-RELATED"/>
    <property type="match status" value="1"/>
</dbReference>
<feature type="domain" description="6-phosphogluconate dehydrogenase NADP-binding" evidence="4">
    <location>
        <begin position="3"/>
        <end position="154"/>
    </location>
</feature>
<protein>
    <submittedName>
        <fullName evidence="6">NAD(P)-dependent oxidoreductase</fullName>
    </submittedName>
</protein>
<dbReference type="Pfam" id="PF14833">
    <property type="entry name" value="NAD_binding_11"/>
    <property type="match status" value="1"/>
</dbReference>
<dbReference type="Proteomes" id="UP000820669">
    <property type="component" value="Unassembled WGS sequence"/>
</dbReference>
<dbReference type="RefSeq" id="WP_169384962.1">
    <property type="nucleotide sequence ID" value="NZ_JAAXLA010000087.1"/>
</dbReference>
<keyword evidence="7" id="KW-1185">Reference proteome</keyword>
<dbReference type="InterPro" id="IPR006115">
    <property type="entry name" value="6PGDH_NADP-bd"/>
</dbReference>
<reference evidence="6 7" key="1">
    <citation type="submission" date="2020-04" db="EMBL/GenBank/DDBJ databases">
        <authorList>
            <person name="Klaysubun C."/>
            <person name="Duangmal K."/>
            <person name="Lipun K."/>
        </authorList>
    </citation>
    <scope>NUCLEOTIDE SEQUENCE [LARGE SCALE GENOMIC DNA]</scope>
    <source>
        <strain evidence="6 7">K10HN5</strain>
    </source>
</reference>
<evidence type="ECO:0000256" key="3">
    <source>
        <dbReference type="ARBA" id="ARBA00023027"/>
    </source>
</evidence>
<keyword evidence="2" id="KW-0560">Oxidoreductase</keyword>
<dbReference type="InterPro" id="IPR013328">
    <property type="entry name" value="6PGD_dom2"/>
</dbReference>
<dbReference type="PANTHER" id="PTHR43580:SF2">
    <property type="entry name" value="CYTOKINE-LIKE NUCLEAR FACTOR N-PAC"/>
    <property type="match status" value="1"/>
</dbReference>
<dbReference type="Gene3D" id="1.10.1040.10">
    <property type="entry name" value="N-(1-d-carboxylethyl)-l-norvaline Dehydrogenase, domain 2"/>
    <property type="match status" value="1"/>
</dbReference>
<proteinExistence type="inferred from homology"/>
<dbReference type="InterPro" id="IPR008927">
    <property type="entry name" value="6-PGluconate_DH-like_C_sf"/>
</dbReference>
<sequence length="295" mass="30623">MRVAVLGLGNMGRAFASRALDRGHQVTVWNRTPGRAGELGAAEAQRPAEAVAGAEVVLVSLADDAAVTDVCLGADGALAALPENAILADLSTVAPETARRLAAAAPTRQVLDAPVMGAPAAVARGEGRFLIGGPVETVERLAPLWDDLGSGYVHCGPSGAGATMKLVSNLLLITGVTALAEAIATARRQGVTDDLLRTVFGDSAVLSSASRMRLDSLLDDNHPGWFAPALARKDVRLAIGLAEEGEVPVRIGPATERLLTSVIDSGDRWQDFAAVIEALRPPADGNDRPRIERGR</sequence>
<name>A0ABX1SM52_9PSEU</name>
<evidence type="ECO:0000256" key="2">
    <source>
        <dbReference type="ARBA" id="ARBA00023002"/>
    </source>
</evidence>
<dbReference type="InterPro" id="IPR051265">
    <property type="entry name" value="HIBADH-related_NP60_sf"/>
</dbReference>
<evidence type="ECO:0000313" key="7">
    <source>
        <dbReference type="Proteomes" id="UP000820669"/>
    </source>
</evidence>
<dbReference type="Gene3D" id="3.40.50.720">
    <property type="entry name" value="NAD(P)-binding Rossmann-like Domain"/>
    <property type="match status" value="1"/>
</dbReference>
<comment type="caution">
    <text evidence="6">The sequence shown here is derived from an EMBL/GenBank/DDBJ whole genome shotgun (WGS) entry which is preliminary data.</text>
</comment>
<dbReference type="InterPro" id="IPR015815">
    <property type="entry name" value="HIBADH-related"/>
</dbReference>
<evidence type="ECO:0000256" key="1">
    <source>
        <dbReference type="ARBA" id="ARBA00009080"/>
    </source>
</evidence>
<dbReference type="PIRSF" id="PIRSF000103">
    <property type="entry name" value="HIBADH"/>
    <property type="match status" value="1"/>
</dbReference>
<organism evidence="6 7">
    <name type="scientific">Pseudonocardia acidicola</name>
    <dbReference type="NCBI Taxonomy" id="2724939"/>
    <lineage>
        <taxon>Bacteria</taxon>
        <taxon>Bacillati</taxon>
        <taxon>Actinomycetota</taxon>
        <taxon>Actinomycetes</taxon>
        <taxon>Pseudonocardiales</taxon>
        <taxon>Pseudonocardiaceae</taxon>
        <taxon>Pseudonocardia</taxon>
    </lineage>
</organism>
<evidence type="ECO:0000259" key="5">
    <source>
        <dbReference type="Pfam" id="PF14833"/>
    </source>
</evidence>
<dbReference type="Pfam" id="PF03446">
    <property type="entry name" value="NAD_binding_2"/>
    <property type="match status" value="1"/>
</dbReference>
<accession>A0ABX1SM52</accession>
<dbReference type="SUPFAM" id="SSF51735">
    <property type="entry name" value="NAD(P)-binding Rossmann-fold domains"/>
    <property type="match status" value="1"/>
</dbReference>